<dbReference type="Pfam" id="PF13021">
    <property type="entry name" value="DUF3885"/>
    <property type="match status" value="1"/>
</dbReference>
<dbReference type="RefSeq" id="WP_165260196.1">
    <property type="nucleotide sequence ID" value="NZ_JAAKGT010000007.1"/>
</dbReference>
<name>A0A6G4QZW9_9CAUL</name>
<evidence type="ECO:0000313" key="2">
    <source>
        <dbReference type="EMBL" id="NGM51082.1"/>
    </source>
</evidence>
<protein>
    <submittedName>
        <fullName evidence="2">DUF3885 domain-containing protein</fullName>
    </submittedName>
</protein>
<comment type="caution">
    <text evidence="2">The sequence shown here is derived from an EMBL/GenBank/DDBJ whole genome shotgun (WGS) entry which is preliminary data.</text>
</comment>
<evidence type="ECO:0000259" key="1">
    <source>
        <dbReference type="Pfam" id="PF13021"/>
    </source>
</evidence>
<reference evidence="2" key="1">
    <citation type="submission" date="2020-02" db="EMBL/GenBank/DDBJ databases">
        <authorList>
            <person name="Gao J."/>
            <person name="Sun J."/>
        </authorList>
    </citation>
    <scope>NUCLEOTIDE SEQUENCE</scope>
    <source>
        <strain evidence="2">602-2</strain>
    </source>
</reference>
<accession>A0A6G4QZW9</accession>
<dbReference type="EMBL" id="JAAKGT010000007">
    <property type="protein sequence ID" value="NGM51082.1"/>
    <property type="molecule type" value="Genomic_DNA"/>
</dbReference>
<dbReference type="AlphaFoldDB" id="A0A6G4QZW9"/>
<proteinExistence type="predicted"/>
<organism evidence="2">
    <name type="scientific">Caulobacter sp. 602-2</name>
    <dbReference type="NCBI Taxonomy" id="2710887"/>
    <lineage>
        <taxon>Bacteria</taxon>
        <taxon>Pseudomonadati</taxon>
        <taxon>Pseudomonadota</taxon>
        <taxon>Alphaproteobacteria</taxon>
        <taxon>Caulobacterales</taxon>
        <taxon>Caulobacteraceae</taxon>
        <taxon>Caulobacter</taxon>
    </lineage>
</organism>
<dbReference type="InterPro" id="IPR024976">
    <property type="entry name" value="DUF3885"/>
</dbReference>
<feature type="domain" description="DUF3885" evidence="1">
    <location>
        <begin position="15"/>
        <end position="193"/>
    </location>
</feature>
<gene>
    <name evidence="2" type="ORF">G5B46_15830</name>
</gene>
<sequence>MTLSLGPDWERELWASPYRLRFELNQGGSHVTMFTSSYDRARILARAALPTDAPIGVIAANPEPEAELGAEWRGWTKGTAFGHLKRMGVRTKAHLATWKGYVWPDDEADDEAGTWVHRAVRLTWEQADILLWSQIAHDIGVTPQAPVQSKLVDLERGVCVNAYDDRGMDVTALSPEPILELYRRFDDWLLDYDRPRMAEAFGT</sequence>